<keyword evidence="3" id="KW-1185">Reference proteome</keyword>
<accession>S3D2Y4</accession>
<name>S3D2Y4_OPHP1</name>
<dbReference type="VEuPathDB" id="FungiDB:F503_00372"/>
<dbReference type="Proteomes" id="UP000016923">
    <property type="component" value="Unassembled WGS sequence"/>
</dbReference>
<reference evidence="2 3" key="1">
    <citation type="journal article" date="2013" name="BMC Genomics">
        <title>The genome and transcriptome of the pine saprophyte Ophiostoma piceae, and a comparison with the bark beetle-associated pine pathogen Grosmannia clavigera.</title>
        <authorList>
            <person name="Haridas S."/>
            <person name="Wang Y."/>
            <person name="Lim L."/>
            <person name="Massoumi Alamouti S."/>
            <person name="Jackman S."/>
            <person name="Docking R."/>
            <person name="Robertson G."/>
            <person name="Birol I."/>
            <person name="Bohlmann J."/>
            <person name="Breuil C."/>
        </authorList>
    </citation>
    <scope>NUCLEOTIDE SEQUENCE [LARGE SCALE GENOMIC DNA]</scope>
    <source>
        <strain evidence="2 3">UAMH 11346</strain>
    </source>
</reference>
<dbReference type="AlphaFoldDB" id="S3D2Y4"/>
<evidence type="ECO:0000313" key="3">
    <source>
        <dbReference type="Proteomes" id="UP000016923"/>
    </source>
</evidence>
<organism evidence="2 3">
    <name type="scientific">Ophiostoma piceae (strain UAMH 11346)</name>
    <name type="common">Sap stain fungus</name>
    <dbReference type="NCBI Taxonomy" id="1262450"/>
    <lineage>
        <taxon>Eukaryota</taxon>
        <taxon>Fungi</taxon>
        <taxon>Dikarya</taxon>
        <taxon>Ascomycota</taxon>
        <taxon>Pezizomycotina</taxon>
        <taxon>Sordariomycetes</taxon>
        <taxon>Sordariomycetidae</taxon>
        <taxon>Ophiostomatales</taxon>
        <taxon>Ophiostomataceae</taxon>
        <taxon>Ophiostoma</taxon>
    </lineage>
</organism>
<keyword evidence="1" id="KW-1133">Transmembrane helix</keyword>
<proteinExistence type="predicted"/>
<keyword evidence="1" id="KW-0472">Membrane</keyword>
<sequence length="388" mass="42032">MDKENKLRHFPFISEHINCHLNLQSLPLFILETMETKSTKASSSGEHLLSKGTTSIDDAALALVWAAMFSGDAALHSAFSMRSRDKIADPTYTEATAAVAMAAATAAYDVASILIENSPPMSRTDVETLSTSADNAMSYAEAAYTVARVHRKKPASLTSILTSTFIFIKLIFTSVVRLVIWLFPWLVRPSQTFDGTLYDFCDHNLGFALDCVVNAALTSSNAAQSAVEAAVTKNKPSSNAATGLQEPQDLEDIGRLHQSSRLAFASAALANASANVVSAMYPIRAMHAARAATAAITASCQATTTRLTLLTVLSEKRYNNVSYRRDAECLRKWLTTLESFRSETEQFAFMSGSNLDGLTTAATYSVNSTLSLFKEDIRNGKITASKMT</sequence>
<evidence type="ECO:0000313" key="2">
    <source>
        <dbReference type="EMBL" id="EPE07650.1"/>
    </source>
</evidence>
<gene>
    <name evidence="2" type="ORF">F503_00372</name>
</gene>
<keyword evidence="1" id="KW-0812">Transmembrane</keyword>
<dbReference type="EMBL" id="KE148150">
    <property type="protein sequence ID" value="EPE07650.1"/>
    <property type="molecule type" value="Genomic_DNA"/>
</dbReference>
<evidence type="ECO:0000256" key="1">
    <source>
        <dbReference type="SAM" id="Phobius"/>
    </source>
</evidence>
<feature type="transmembrane region" description="Helical" evidence="1">
    <location>
        <begin position="160"/>
        <end position="183"/>
    </location>
</feature>
<protein>
    <submittedName>
        <fullName evidence="2">Uncharacterized protein</fullName>
    </submittedName>
</protein>
<dbReference type="HOGENOM" id="CLU_711930_0_0_1"/>